<dbReference type="AlphaFoldDB" id="A0A183DGW2"/>
<accession>A0A183DGW2</accession>
<dbReference type="Proteomes" id="UP000271098">
    <property type="component" value="Unassembled WGS sequence"/>
</dbReference>
<evidence type="ECO:0000313" key="1">
    <source>
        <dbReference type="EMBL" id="VDK60230.1"/>
    </source>
</evidence>
<proteinExistence type="predicted"/>
<dbReference type="EMBL" id="UYRT01021864">
    <property type="protein sequence ID" value="VDK60230.1"/>
    <property type="molecule type" value="Genomic_DNA"/>
</dbReference>
<evidence type="ECO:0000313" key="2">
    <source>
        <dbReference type="Proteomes" id="UP000271098"/>
    </source>
</evidence>
<name>A0A183DGW2_9BILA</name>
<organism evidence="3">
    <name type="scientific">Gongylonema pulchrum</name>
    <dbReference type="NCBI Taxonomy" id="637853"/>
    <lineage>
        <taxon>Eukaryota</taxon>
        <taxon>Metazoa</taxon>
        <taxon>Ecdysozoa</taxon>
        <taxon>Nematoda</taxon>
        <taxon>Chromadorea</taxon>
        <taxon>Rhabditida</taxon>
        <taxon>Spirurina</taxon>
        <taxon>Spiruromorpha</taxon>
        <taxon>Spiruroidea</taxon>
        <taxon>Gongylonematidae</taxon>
        <taxon>Gongylonema</taxon>
    </lineage>
</organism>
<dbReference type="WBParaSite" id="GPUH_0000796201-mRNA-1">
    <property type="protein sequence ID" value="GPUH_0000796201-mRNA-1"/>
    <property type="gene ID" value="GPUH_0000796201"/>
</dbReference>
<keyword evidence="2" id="KW-1185">Reference proteome</keyword>
<evidence type="ECO:0000313" key="3">
    <source>
        <dbReference type="WBParaSite" id="GPUH_0000796201-mRNA-1"/>
    </source>
</evidence>
<gene>
    <name evidence="1" type="ORF">GPUH_LOCUS7952</name>
</gene>
<protein>
    <submittedName>
        <fullName evidence="3">CSTF2_hinge domain-containing protein</fullName>
    </submittedName>
</protein>
<reference evidence="3" key="1">
    <citation type="submission" date="2016-06" db="UniProtKB">
        <authorList>
            <consortium name="WormBaseParasite"/>
        </authorList>
    </citation>
    <scope>IDENTIFICATION</scope>
</reference>
<reference evidence="1 2" key="2">
    <citation type="submission" date="2018-11" db="EMBL/GenBank/DDBJ databases">
        <authorList>
            <consortium name="Pathogen Informatics"/>
        </authorList>
    </citation>
    <scope>NUCLEOTIDE SEQUENCE [LARGE SCALE GENOMIC DNA]</scope>
</reference>
<sequence>MIESAEQEPIKQEHQDEGISTLLQTIVSLAPAYCEHSLVAAYQQLKIESIAEALQSMRFAVGPRCKILAVSLNACLELYL</sequence>